<dbReference type="EMBL" id="JBHTCO010000016">
    <property type="protein sequence ID" value="MFC7393863.1"/>
    <property type="molecule type" value="Genomic_DNA"/>
</dbReference>
<dbReference type="Proteomes" id="UP001596505">
    <property type="component" value="Unassembled WGS sequence"/>
</dbReference>
<keyword evidence="5 6" id="KW-0472">Membrane</keyword>
<evidence type="ECO:0000256" key="5">
    <source>
        <dbReference type="ARBA" id="ARBA00023136"/>
    </source>
</evidence>
<reference evidence="9" key="1">
    <citation type="journal article" date="2019" name="Int. J. Syst. Evol. Microbiol.">
        <title>The Global Catalogue of Microorganisms (GCM) 10K type strain sequencing project: providing services to taxonomists for standard genome sequencing and annotation.</title>
        <authorList>
            <consortium name="The Broad Institute Genomics Platform"/>
            <consortium name="The Broad Institute Genome Sequencing Center for Infectious Disease"/>
            <person name="Wu L."/>
            <person name="Ma J."/>
        </authorList>
    </citation>
    <scope>NUCLEOTIDE SEQUENCE [LARGE SCALE GENOMIC DNA]</scope>
    <source>
        <strain evidence="9">CGMCC 1.16305</strain>
    </source>
</reference>
<feature type="transmembrane region" description="Helical" evidence="6">
    <location>
        <begin position="34"/>
        <end position="58"/>
    </location>
</feature>
<comment type="caution">
    <text evidence="8">The sequence shown here is derived from an EMBL/GenBank/DDBJ whole genome shotgun (WGS) entry which is preliminary data.</text>
</comment>
<sequence length="65" mass="7389">MFNLFRSTKHRILGGVLGGLGEFIHVSPSLLRLIFIVILIATGFFPMGVIYIIAWLVLPKDYERQ</sequence>
<protein>
    <submittedName>
        <fullName evidence="8">PspC domain-containing protein</fullName>
    </submittedName>
</protein>
<evidence type="ECO:0000256" key="6">
    <source>
        <dbReference type="SAM" id="Phobius"/>
    </source>
</evidence>
<keyword evidence="4 6" id="KW-1133">Transmembrane helix</keyword>
<keyword evidence="9" id="KW-1185">Reference proteome</keyword>
<dbReference type="Pfam" id="PF04024">
    <property type="entry name" value="PspC"/>
    <property type="match status" value="1"/>
</dbReference>
<keyword evidence="2" id="KW-1003">Cell membrane</keyword>
<proteinExistence type="predicted"/>
<evidence type="ECO:0000256" key="4">
    <source>
        <dbReference type="ARBA" id="ARBA00022989"/>
    </source>
</evidence>
<feature type="domain" description="Phage shock protein PspC N-terminal" evidence="7">
    <location>
        <begin position="4"/>
        <end position="60"/>
    </location>
</feature>
<dbReference type="PANTHER" id="PTHR33885:SF3">
    <property type="entry name" value="PHAGE SHOCK PROTEIN C"/>
    <property type="match status" value="1"/>
</dbReference>
<evidence type="ECO:0000256" key="2">
    <source>
        <dbReference type="ARBA" id="ARBA00022475"/>
    </source>
</evidence>
<comment type="subcellular location">
    <subcellularLocation>
        <location evidence="1">Cell membrane</location>
        <topology evidence="1">Single-pass membrane protein</topology>
    </subcellularLocation>
</comment>
<organism evidence="8 9">
    <name type="scientific">Scopulibacillus cellulosilyticus</name>
    <dbReference type="NCBI Taxonomy" id="2665665"/>
    <lineage>
        <taxon>Bacteria</taxon>
        <taxon>Bacillati</taxon>
        <taxon>Bacillota</taxon>
        <taxon>Bacilli</taxon>
        <taxon>Bacillales</taxon>
        <taxon>Sporolactobacillaceae</taxon>
        <taxon>Scopulibacillus</taxon>
    </lineage>
</organism>
<dbReference type="InterPro" id="IPR007168">
    <property type="entry name" value="Phageshock_PspC_N"/>
</dbReference>
<evidence type="ECO:0000313" key="8">
    <source>
        <dbReference type="EMBL" id="MFC7393863.1"/>
    </source>
</evidence>
<evidence type="ECO:0000313" key="9">
    <source>
        <dbReference type="Proteomes" id="UP001596505"/>
    </source>
</evidence>
<gene>
    <name evidence="8" type="ORF">ACFQRG_12950</name>
</gene>
<dbReference type="InterPro" id="IPR052027">
    <property type="entry name" value="PspC"/>
</dbReference>
<dbReference type="RefSeq" id="WP_380966622.1">
    <property type="nucleotide sequence ID" value="NZ_JBHTCO010000016.1"/>
</dbReference>
<name>A0ABW2Q2J9_9BACL</name>
<feature type="transmembrane region" description="Helical" evidence="6">
    <location>
        <begin position="12"/>
        <end position="28"/>
    </location>
</feature>
<evidence type="ECO:0000256" key="3">
    <source>
        <dbReference type="ARBA" id="ARBA00022692"/>
    </source>
</evidence>
<evidence type="ECO:0000256" key="1">
    <source>
        <dbReference type="ARBA" id="ARBA00004162"/>
    </source>
</evidence>
<keyword evidence="3 6" id="KW-0812">Transmembrane</keyword>
<accession>A0ABW2Q2J9</accession>
<evidence type="ECO:0000259" key="7">
    <source>
        <dbReference type="Pfam" id="PF04024"/>
    </source>
</evidence>
<dbReference type="PANTHER" id="PTHR33885">
    <property type="entry name" value="PHAGE SHOCK PROTEIN C"/>
    <property type="match status" value="1"/>
</dbReference>